<feature type="domain" description="Macro" evidence="10">
    <location>
        <begin position="1031"/>
        <end position="1217"/>
    </location>
</feature>
<dbReference type="SUPFAM" id="SSF117839">
    <property type="entry name" value="WWE domain"/>
    <property type="match status" value="1"/>
</dbReference>
<dbReference type="InterPro" id="IPR057050">
    <property type="entry name" value="RRM_PARP14_2"/>
</dbReference>
<evidence type="ECO:0000256" key="2">
    <source>
        <dbReference type="ARBA" id="ARBA00022676"/>
    </source>
</evidence>
<dbReference type="PROSITE" id="PS51059">
    <property type="entry name" value="PARP_CATALYTIC"/>
    <property type="match status" value="1"/>
</dbReference>
<dbReference type="InterPro" id="IPR002589">
    <property type="entry name" value="Macro_dom"/>
</dbReference>
<dbReference type="InterPro" id="IPR057043">
    <property type="entry name" value="PARP14_KH_2"/>
</dbReference>
<accession>A0A6P7IL95</accession>
<dbReference type="SMART" id="SM00506">
    <property type="entry name" value="A1pp"/>
    <property type="match status" value="3"/>
</dbReference>
<dbReference type="InParanoid" id="A0A6P7IL95"/>
<dbReference type="Pfam" id="PF22005">
    <property type="entry name" value="WWE_1"/>
    <property type="match status" value="1"/>
</dbReference>
<dbReference type="CDD" id="cd02907">
    <property type="entry name" value="Macro_Af1521_BAL-like"/>
    <property type="match status" value="1"/>
</dbReference>
<feature type="region of interest" description="Disordered" evidence="8">
    <location>
        <begin position="75"/>
        <end position="120"/>
    </location>
</feature>
<dbReference type="SUPFAM" id="SSF54928">
    <property type="entry name" value="RNA-binding domain, RBD"/>
    <property type="match status" value="1"/>
</dbReference>
<dbReference type="InterPro" id="IPR057045">
    <property type="entry name" value="PARP14_KH_3"/>
</dbReference>
<dbReference type="Pfam" id="PF23251">
    <property type="entry name" value="KH_PARP14_4"/>
    <property type="match status" value="1"/>
</dbReference>
<comment type="similarity">
    <text evidence="6">Belongs to the ARTD/PARP family.</text>
</comment>
<proteinExistence type="inferred from homology"/>
<dbReference type="InterPro" id="IPR057048">
    <property type="entry name" value="PARP14_KH_6"/>
</dbReference>
<comment type="subcellular location">
    <subcellularLocation>
        <location evidence="1">Nucleus</location>
    </subcellularLocation>
</comment>
<dbReference type="Pfam" id="PF23252">
    <property type="entry name" value="KH_PARP14_5"/>
    <property type="match status" value="1"/>
</dbReference>
<reference evidence="12" key="1">
    <citation type="submission" date="2025-08" db="UniProtKB">
        <authorList>
            <consortium name="RefSeq"/>
        </authorList>
    </citation>
    <scope>IDENTIFICATION</scope>
</reference>
<keyword evidence="2 7" id="KW-0328">Glycosyltransferase</keyword>
<feature type="domain" description="PARP catalytic" evidence="9">
    <location>
        <begin position="1654"/>
        <end position="1847"/>
    </location>
</feature>
<dbReference type="RefSeq" id="XP_028268990.1">
    <property type="nucleotide sequence ID" value="XM_028413189.1"/>
</dbReference>
<feature type="region of interest" description="Disordered" evidence="8">
    <location>
        <begin position="963"/>
        <end position="1031"/>
    </location>
</feature>
<dbReference type="InterPro" id="IPR057046">
    <property type="entry name" value="PARP14_KH_4"/>
</dbReference>
<dbReference type="Gene3D" id="3.30.720.50">
    <property type="match status" value="1"/>
</dbReference>
<evidence type="ECO:0000256" key="8">
    <source>
        <dbReference type="SAM" id="MobiDB-lite"/>
    </source>
</evidence>
<dbReference type="Pfam" id="PF01661">
    <property type="entry name" value="Macro"/>
    <property type="match status" value="3"/>
</dbReference>
<dbReference type="InterPro" id="IPR057047">
    <property type="entry name" value="PARP14_KH_5"/>
</dbReference>
<organism evidence="11 12">
    <name type="scientific">Parambassis ranga</name>
    <name type="common">Indian glassy fish</name>
    <dbReference type="NCBI Taxonomy" id="210632"/>
    <lineage>
        <taxon>Eukaryota</taxon>
        <taxon>Metazoa</taxon>
        <taxon>Chordata</taxon>
        <taxon>Craniata</taxon>
        <taxon>Vertebrata</taxon>
        <taxon>Euteleostomi</taxon>
        <taxon>Actinopterygii</taxon>
        <taxon>Neopterygii</taxon>
        <taxon>Teleostei</taxon>
        <taxon>Neoteleostei</taxon>
        <taxon>Acanthomorphata</taxon>
        <taxon>Ovalentaria</taxon>
        <taxon>Ambassidae</taxon>
        <taxon>Parambassis</taxon>
    </lineage>
</organism>
<keyword evidence="5" id="KW-0539">Nucleus</keyword>
<keyword evidence="3 7" id="KW-0808">Transferase</keyword>
<dbReference type="EC" id="2.4.2.-" evidence="7"/>
<dbReference type="GO" id="GO:0070212">
    <property type="term" value="P:protein poly-ADP-ribosylation"/>
    <property type="evidence" value="ECO:0007669"/>
    <property type="project" value="TreeGrafter"/>
</dbReference>
<dbReference type="GO" id="GO:0005634">
    <property type="term" value="C:nucleus"/>
    <property type="evidence" value="ECO:0007669"/>
    <property type="project" value="UniProtKB-SubCell"/>
</dbReference>
<evidence type="ECO:0000259" key="9">
    <source>
        <dbReference type="PROSITE" id="PS51059"/>
    </source>
</evidence>
<evidence type="ECO:0000259" key="10">
    <source>
        <dbReference type="PROSITE" id="PS51154"/>
    </source>
</evidence>
<dbReference type="SUPFAM" id="SSF52949">
    <property type="entry name" value="Macro domain-like"/>
    <property type="match status" value="3"/>
</dbReference>
<evidence type="ECO:0000256" key="3">
    <source>
        <dbReference type="ARBA" id="ARBA00022679"/>
    </source>
</evidence>
<dbReference type="Pfam" id="PF23254">
    <property type="entry name" value="KH_PARP14_8"/>
    <property type="match status" value="1"/>
</dbReference>
<dbReference type="PANTHER" id="PTHR14453:SF106">
    <property type="entry name" value="POLY [ADP-RIBOSE] POLYMERASE"/>
    <property type="match status" value="1"/>
</dbReference>
<dbReference type="Gene3D" id="3.90.228.10">
    <property type="match status" value="1"/>
</dbReference>
<sequence length="1847" mass="203492">MEECPPVTVRGDWTPVQSKTLKNKLQLYFQSRKKSGGGDCRVEVQDGGRAAVYFLSEEVRQRVLDRKHHELLLDNQTVPLQLSPAASSSSGDASDSPADSKSQKSQVGPEHESGAEKDDSAFAQSTAVLLENIADDMSRDLLSMLVESVSGLDEDGYRLEVICESNRAVVTFSRPADVQRFITASQTSTKMQRLGLMARPLEVPRSVRVESLPPNVVKDMLELYFEKMWVLPESITMIPEEGAAVVSFTDPKVAESICVKEDHVMRSIPIKVYPYSESLATALYGKERPTWRTPEAFTESVHHAVWKFLLMKNLSKNINDQMRPYFCSVDLEEPEVKLRPVPGFLRQRGLTAAQVNDWPHNVRDAFCQLMSQYSAFECPVTPAAWKAAEKDVRLVVREDAVLVLDASRGMLTVAGRADDIKLIRPPVENLVLQAVTHSERQTNGISEVMSMSPAWFYILKQDGLLKAALDISSEMTLSYDEGPQALTLTGLPAEVYKAKAWILERNANMSKKTLSVPSGLLQFLKTVDSMDMSNDLFTSQGICAIYIIESKEVLLLGTSSRVLADAESKMKEALSFQVLNVEDQEVVKLHSWGDLKQQLLDSYNYPKKTTVTIQENPEDKVTVAGFQNPVKEVSHSLREFIMNYSRFQDSLRVESCAVAQFIDRRRTQDCSRISKDHEVSVHFDSERPRIVLAGARLHVQRAKSCFQDLVSALHTDTLTVDKPGAKKYFQADGSLLLSTILTDFSCVVVLRPEMQEEEEEENFEEERTLCYCKVQTSSGVLISVSKADICSLRVDAVVNAANEDLKHIGGVALALLSAAGPQLQTASNDYVARNGRLSPGEATVTDAFNLPCKYVVHAVGPRFSQFDKMASVSLLKMAVKESLKQAGSVRCSTVALPAISSGVFGFPVDLCADAIAQAVREYCDGPRGPGSLTEIHLVDNNDNTSRVLAAAINTGFFDLGPTMTVPQQDAGRASSGSFQGGRGKGRGQSQPSRCQFVKRRGKGGRGAGAHEHQQSIGGGQSPRRNTRHTGPARIEETTAEGLTIVLCQGNIQEQTTDVIVNTIAENMNLDQGAVSKALLEAAGPSLQLAVRSAAGVASLQQGEVVITDGCKLACHKVFHAVCPFWDNGRGQAEKGLMTIIRYCLKEAEKLQMASLSFPAIGTGNLSFPRDVVSRVLLTEVRSFSRRSPRCLREVVIVVHASDSHTVDCFSREFKGQTVPRSSQHEAAGQPPPSQSQRSVAYFGPVLSPSLGVYQMQMGQLTLEVSSGDITKETSDVIVNSSNQDFSLKLGVSKAILDGAGLMVELECAQIVNAPGYQPRAMIMTSGGQLPCRSIIHAVGQKDPAKIKELVYSVLTVCEDNKAPSVSFPALGTGQGGASPSAVANAMVEAVVEFVRKKQPRFTRIVKILIFQTTMMAEFHRSMKSRQGEEVEEKSIFAKFKDSVTSFFEGRMEEQPGADDLVLEREEFEPTVFELCANNNKAVSQAKQRIQDLIVREQAERTIPGPYIGQLSQADIKELNALQGKLTVNIRLDRGQDQEPRIHMEGLTRDVLTAEAAVRDIIHRVERKENLRSKALLLGGLVEWQFEHHGGVMVPFDMYNNLSLEEALEKKQSVKININNQAFIAEPAHKKARSADGRTKVQLLRREVKADDGALPPHWDDMKGAIVKLFTVAPQSQEYNEVEQELTKTGLSVSIISIERVQNTTLWKSYQLLKQQLEAKNQHTHNEKLLFHGTGAKSIDLINNKGFNRSYAGAHGAMYGNGSYFAVDPSYSAQRYATVDQQGRRRMYQARVLVGDYTNGKSGLITPPSKSGVAADLYDSVTDNTANPNMFVVFNDIQAYPEYLITFT</sequence>
<gene>
    <name evidence="12" type="primary">LOC114440734</name>
</gene>
<dbReference type="GO" id="GO:0005737">
    <property type="term" value="C:cytoplasm"/>
    <property type="evidence" value="ECO:0007669"/>
    <property type="project" value="TreeGrafter"/>
</dbReference>
<dbReference type="GO" id="GO:0003950">
    <property type="term" value="F:NAD+ poly-ADP-ribosyltransferase activity"/>
    <property type="evidence" value="ECO:0007669"/>
    <property type="project" value="UniProtKB-UniRule"/>
</dbReference>
<feature type="compositionally biased region" description="Low complexity" evidence="8">
    <location>
        <begin position="83"/>
        <end position="106"/>
    </location>
</feature>
<dbReference type="Pfam" id="PF00644">
    <property type="entry name" value="PARP"/>
    <property type="match status" value="1"/>
</dbReference>
<dbReference type="CDD" id="cd01439">
    <property type="entry name" value="TCCD_inducible_PARP_like"/>
    <property type="match status" value="1"/>
</dbReference>
<dbReference type="InterPro" id="IPR043472">
    <property type="entry name" value="Macro_dom-like"/>
</dbReference>
<dbReference type="Pfam" id="PF23222">
    <property type="entry name" value="RRM_PARP14_1"/>
    <property type="match status" value="1"/>
</dbReference>
<dbReference type="InterPro" id="IPR035979">
    <property type="entry name" value="RBD_domain_sf"/>
</dbReference>
<dbReference type="Pfam" id="PF23085">
    <property type="entry name" value="RRM_PARP14_3"/>
    <property type="match status" value="1"/>
</dbReference>
<feature type="compositionally biased region" description="Basic and acidic residues" evidence="8">
    <location>
        <begin position="109"/>
        <end position="120"/>
    </location>
</feature>
<dbReference type="Gene3D" id="3.30.70.330">
    <property type="match status" value="2"/>
</dbReference>
<evidence type="ECO:0000256" key="1">
    <source>
        <dbReference type="ARBA" id="ARBA00004123"/>
    </source>
</evidence>
<protein>
    <recommendedName>
        <fullName evidence="7">Poly [ADP-ribose] polymerase</fullName>
        <shortName evidence="7">PARP</shortName>
        <ecNumber evidence="7">2.4.2.-</ecNumber>
    </recommendedName>
</protein>
<evidence type="ECO:0000256" key="6">
    <source>
        <dbReference type="ARBA" id="ARBA00024347"/>
    </source>
</evidence>
<dbReference type="GO" id="GO:1990404">
    <property type="term" value="F:NAD+-protein mono-ADP-ribosyltransferase activity"/>
    <property type="evidence" value="ECO:0007669"/>
    <property type="project" value="TreeGrafter"/>
</dbReference>
<dbReference type="InterPro" id="IPR054596">
    <property type="entry name" value="PARP14_WWE"/>
</dbReference>
<dbReference type="Gene3D" id="3.40.220.10">
    <property type="entry name" value="Leucine Aminopeptidase, subunit E, domain 1"/>
    <property type="match status" value="3"/>
</dbReference>
<dbReference type="InterPro" id="IPR052056">
    <property type="entry name" value="Mono-ARTD/PARP"/>
</dbReference>
<feature type="domain" description="Macro" evidence="10">
    <location>
        <begin position="769"/>
        <end position="956"/>
    </location>
</feature>
<dbReference type="InterPro" id="IPR057044">
    <property type="entry name" value="PARP14_KH_1"/>
</dbReference>
<name>A0A6P7IL95_9TELE</name>
<dbReference type="GO" id="GO:0003676">
    <property type="term" value="F:nucleic acid binding"/>
    <property type="evidence" value="ECO:0007669"/>
    <property type="project" value="InterPro"/>
</dbReference>
<dbReference type="GeneID" id="114440734"/>
<dbReference type="Pfam" id="PF23249">
    <property type="entry name" value="KH_PARP14_3"/>
    <property type="match status" value="1"/>
</dbReference>
<dbReference type="PROSITE" id="PS51154">
    <property type="entry name" value="MACRO"/>
    <property type="match status" value="3"/>
</dbReference>
<dbReference type="CDD" id="cd12300">
    <property type="entry name" value="RRM1_PAR14"/>
    <property type="match status" value="1"/>
</dbReference>
<dbReference type="InterPro" id="IPR012317">
    <property type="entry name" value="Poly(ADP-ribose)pol_cat_dom"/>
</dbReference>
<dbReference type="SUPFAM" id="SSF56399">
    <property type="entry name" value="ADP-ribosylation"/>
    <property type="match status" value="1"/>
</dbReference>
<dbReference type="InterPro" id="IPR057051">
    <property type="entry name" value="PARP14_RPM_1"/>
</dbReference>
<dbReference type="Proteomes" id="UP000515145">
    <property type="component" value="Chromosome 9"/>
</dbReference>
<evidence type="ECO:0000313" key="12">
    <source>
        <dbReference type="RefSeq" id="XP_028268990.1"/>
    </source>
</evidence>
<evidence type="ECO:0000256" key="7">
    <source>
        <dbReference type="RuleBase" id="RU362114"/>
    </source>
</evidence>
<dbReference type="FunFam" id="3.90.228.10:FF:000008">
    <property type="entry name" value="Poly [ADP-ribose] polymerase"/>
    <property type="match status" value="1"/>
</dbReference>
<evidence type="ECO:0000313" key="11">
    <source>
        <dbReference type="Proteomes" id="UP000515145"/>
    </source>
</evidence>
<evidence type="ECO:0000256" key="5">
    <source>
        <dbReference type="ARBA" id="ARBA00023242"/>
    </source>
</evidence>
<keyword evidence="4 7" id="KW-0520">NAD</keyword>
<dbReference type="OrthoDB" id="6133115at2759"/>
<dbReference type="GO" id="GO:0010629">
    <property type="term" value="P:negative regulation of gene expression"/>
    <property type="evidence" value="ECO:0007669"/>
    <property type="project" value="TreeGrafter"/>
</dbReference>
<dbReference type="InterPro" id="IPR012677">
    <property type="entry name" value="Nucleotide-bd_a/b_plait_sf"/>
</dbReference>
<keyword evidence="11" id="KW-1185">Reference proteome</keyword>
<dbReference type="InterPro" id="IPR057049">
    <property type="entry name" value="PARP14_KH_8"/>
</dbReference>
<dbReference type="Pfam" id="PF23245">
    <property type="entry name" value="RRM_PARP14_2"/>
    <property type="match status" value="1"/>
</dbReference>
<dbReference type="CDD" id="cd02903">
    <property type="entry name" value="Macro_BAL-like"/>
    <property type="match status" value="1"/>
</dbReference>
<evidence type="ECO:0000256" key="4">
    <source>
        <dbReference type="ARBA" id="ARBA00023027"/>
    </source>
</evidence>
<dbReference type="PANTHER" id="PTHR14453">
    <property type="entry name" value="PARP/ZINC FINGER CCCH TYPE DOMAIN CONTAINING PROTEIN"/>
    <property type="match status" value="1"/>
</dbReference>
<dbReference type="Pfam" id="PF23253">
    <property type="entry name" value="KH_PARP14_6"/>
    <property type="match status" value="1"/>
</dbReference>
<dbReference type="Pfam" id="PF23248">
    <property type="entry name" value="KH_PARP14_2"/>
    <property type="match status" value="1"/>
</dbReference>
<dbReference type="Pfam" id="PF23084">
    <property type="entry name" value="KH_PARP14_1"/>
    <property type="match status" value="1"/>
</dbReference>
<dbReference type="InterPro" id="IPR037197">
    <property type="entry name" value="WWE_dom_sf"/>
</dbReference>
<feature type="domain" description="Macro" evidence="10">
    <location>
        <begin position="1249"/>
        <end position="1426"/>
    </location>
</feature>
<dbReference type="GO" id="GO:0003714">
    <property type="term" value="F:transcription corepressor activity"/>
    <property type="evidence" value="ECO:0007669"/>
    <property type="project" value="TreeGrafter"/>
</dbReference>